<protein>
    <submittedName>
        <fullName evidence="3">Splicing factor</fullName>
    </submittedName>
</protein>
<organism evidence="3 4">
    <name type="scientific">Clydaea vesicula</name>
    <dbReference type="NCBI Taxonomy" id="447962"/>
    <lineage>
        <taxon>Eukaryota</taxon>
        <taxon>Fungi</taxon>
        <taxon>Fungi incertae sedis</taxon>
        <taxon>Chytridiomycota</taxon>
        <taxon>Chytridiomycota incertae sedis</taxon>
        <taxon>Chytridiomycetes</taxon>
        <taxon>Lobulomycetales</taxon>
        <taxon>Lobulomycetaceae</taxon>
        <taxon>Clydaea</taxon>
    </lineage>
</organism>
<comment type="similarity">
    <text evidence="1">Belongs to the Luc7 family.</text>
</comment>
<evidence type="ECO:0000313" key="3">
    <source>
        <dbReference type="EMBL" id="KAJ3222478.1"/>
    </source>
</evidence>
<evidence type="ECO:0000256" key="1">
    <source>
        <dbReference type="ARBA" id="ARBA00005655"/>
    </source>
</evidence>
<dbReference type="GO" id="GO:0006376">
    <property type="term" value="P:mRNA splice site recognition"/>
    <property type="evidence" value="ECO:0007669"/>
    <property type="project" value="InterPro"/>
</dbReference>
<comment type="caution">
    <text evidence="3">The sequence shown here is derived from an EMBL/GenBank/DDBJ whole genome shotgun (WGS) entry which is preliminary data.</text>
</comment>
<proteinExistence type="inferred from homology"/>
<dbReference type="EMBL" id="JADGJW010000174">
    <property type="protein sequence ID" value="KAJ3222478.1"/>
    <property type="molecule type" value="Genomic_DNA"/>
</dbReference>
<feature type="compositionally biased region" description="Basic and acidic residues" evidence="2">
    <location>
        <begin position="246"/>
        <end position="271"/>
    </location>
</feature>
<evidence type="ECO:0000256" key="2">
    <source>
        <dbReference type="SAM" id="MobiDB-lite"/>
    </source>
</evidence>
<feature type="region of interest" description="Disordered" evidence="2">
    <location>
        <begin position="246"/>
        <end position="286"/>
    </location>
</feature>
<dbReference type="GO" id="GO:0005685">
    <property type="term" value="C:U1 snRNP"/>
    <property type="evidence" value="ECO:0007669"/>
    <property type="project" value="InterPro"/>
</dbReference>
<evidence type="ECO:0000313" key="4">
    <source>
        <dbReference type="Proteomes" id="UP001211065"/>
    </source>
</evidence>
<name>A0AAD5U2T5_9FUNG</name>
<feature type="compositionally biased region" description="Basic residues" evidence="2">
    <location>
        <begin position="272"/>
        <end position="286"/>
    </location>
</feature>
<dbReference type="PANTHER" id="PTHR12375">
    <property type="entry name" value="RNA-BINDING PROTEIN LUC7-RELATED"/>
    <property type="match status" value="1"/>
</dbReference>
<keyword evidence="4" id="KW-1185">Reference proteome</keyword>
<reference evidence="3" key="1">
    <citation type="submission" date="2020-05" db="EMBL/GenBank/DDBJ databases">
        <title>Phylogenomic resolution of chytrid fungi.</title>
        <authorList>
            <person name="Stajich J.E."/>
            <person name="Amses K."/>
            <person name="Simmons R."/>
            <person name="Seto K."/>
            <person name="Myers J."/>
            <person name="Bonds A."/>
            <person name="Quandt C.A."/>
            <person name="Barry K."/>
            <person name="Liu P."/>
            <person name="Grigoriev I."/>
            <person name="Longcore J.E."/>
            <person name="James T.Y."/>
        </authorList>
    </citation>
    <scope>NUCLEOTIDE SEQUENCE</scope>
    <source>
        <strain evidence="3">JEL0476</strain>
    </source>
</reference>
<dbReference type="AlphaFoldDB" id="A0AAD5U2T5"/>
<sequence>MAAAQRKLLEELMGTAALKGTDEVNNYKEEKICKSFLCGLCPYELFTNTKADLGSCEKVHVEKLKKDYERDLENGGIDFSLEFLLNLKTFVDDCEKKIRFNKNKLEKSFEEKKINTLVSEIADLTNEISNVYFIGESLIEEKKWSDAGSILEKADEFMRFKLSKEKELVKLSQNFLKGDEVNTLRVCEICSSFLSIYDSDKRLSDHFSGKMHVGFLLIRDKIKELEEKLVIRIKTEDCVKSYRRESLDSRSYEERRERERDRDRRRDDYKRESRRRSRSPYSRRRY</sequence>
<dbReference type="GO" id="GO:0003729">
    <property type="term" value="F:mRNA binding"/>
    <property type="evidence" value="ECO:0007669"/>
    <property type="project" value="InterPro"/>
</dbReference>
<dbReference type="Proteomes" id="UP001211065">
    <property type="component" value="Unassembled WGS sequence"/>
</dbReference>
<dbReference type="InterPro" id="IPR004882">
    <property type="entry name" value="Luc7-rel"/>
</dbReference>
<accession>A0AAD5U2T5</accession>
<gene>
    <name evidence="3" type="primary">LUC7_2</name>
    <name evidence="3" type="ORF">HK099_002284</name>
</gene>
<dbReference type="Pfam" id="PF03194">
    <property type="entry name" value="LUC7"/>
    <property type="match status" value="1"/>
</dbReference>